<feature type="transmembrane region" description="Helical" evidence="1">
    <location>
        <begin position="25"/>
        <end position="47"/>
    </location>
</feature>
<evidence type="ECO:0008006" key="4">
    <source>
        <dbReference type="Google" id="ProtNLM"/>
    </source>
</evidence>
<dbReference type="InterPro" id="IPR011990">
    <property type="entry name" value="TPR-like_helical_dom_sf"/>
</dbReference>
<keyword evidence="1" id="KW-0472">Membrane</keyword>
<evidence type="ECO:0000313" key="3">
    <source>
        <dbReference type="Proteomes" id="UP000292544"/>
    </source>
</evidence>
<evidence type="ECO:0000313" key="2">
    <source>
        <dbReference type="EMBL" id="TAA47765.1"/>
    </source>
</evidence>
<name>A0ABY1WSQ2_9GAMM</name>
<dbReference type="SUPFAM" id="SSF48452">
    <property type="entry name" value="TPR-like"/>
    <property type="match status" value="1"/>
</dbReference>
<dbReference type="Proteomes" id="UP000292544">
    <property type="component" value="Unassembled WGS sequence"/>
</dbReference>
<reference evidence="3" key="1">
    <citation type="submission" date="2019-02" db="EMBL/GenBank/DDBJ databases">
        <title>Draft genome sequence of Muricauda sp. 176CP4-71.</title>
        <authorList>
            <person name="Park J.-S."/>
        </authorList>
    </citation>
    <scope>NUCLEOTIDE SEQUENCE [LARGE SCALE GENOMIC DNA]</scope>
    <source>
        <strain evidence="3">176GS2-150</strain>
    </source>
</reference>
<organism evidence="2 3">
    <name type="scientific">Corallincola spongiicola</name>
    <dbReference type="NCBI Taxonomy" id="2520508"/>
    <lineage>
        <taxon>Bacteria</taxon>
        <taxon>Pseudomonadati</taxon>
        <taxon>Pseudomonadota</taxon>
        <taxon>Gammaproteobacteria</taxon>
        <taxon>Alteromonadales</taxon>
        <taxon>Psychromonadaceae</taxon>
        <taxon>Corallincola</taxon>
    </lineage>
</organism>
<comment type="caution">
    <text evidence="2">The sequence shown here is derived from an EMBL/GenBank/DDBJ whole genome shotgun (WGS) entry which is preliminary data.</text>
</comment>
<keyword evidence="1" id="KW-0812">Transmembrane</keyword>
<evidence type="ECO:0000256" key="1">
    <source>
        <dbReference type="SAM" id="Phobius"/>
    </source>
</evidence>
<dbReference type="Gene3D" id="1.25.40.10">
    <property type="entry name" value="Tetratricopeptide repeat domain"/>
    <property type="match status" value="1"/>
</dbReference>
<sequence>MQSLVKLVHIVVKKLAAIKKLRQRLFYGSAIAVLFFLGWVAVLHGVANLSGVYAERKLNKWAVQSAINQKELVLVENSIKRALNLQPDNAHYHLLQAKLFEWKAFSDKEHANTYLKKATSSLDASINYRPNWPNVWLEIALIEHKLSRYDDRFQQAIITAEHLGGYKQDVTLGLIRLGFETWYVRSAFMKGKLIEAIKRGLATEHTAWKVLELAKENGHVRIVCIVHRRLEGASALPAQVAECS</sequence>
<dbReference type="RefSeq" id="WP_130565328.1">
    <property type="nucleotide sequence ID" value="NZ_SHLY01000001.1"/>
</dbReference>
<gene>
    <name evidence="2" type="ORF">EXY25_00500</name>
</gene>
<keyword evidence="3" id="KW-1185">Reference proteome</keyword>
<protein>
    <recommendedName>
        <fullName evidence="4">Tetratricopeptide repeat protein</fullName>
    </recommendedName>
</protein>
<accession>A0ABY1WSQ2</accession>
<proteinExistence type="predicted"/>
<keyword evidence="1" id="KW-1133">Transmembrane helix</keyword>
<dbReference type="NCBIfam" id="NF038257">
    <property type="entry name" value="exopoly_VpsP"/>
    <property type="match status" value="1"/>
</dbReference>
<dbReference type="EMBL" id="SHLY01000001">
    <property type="protein sequence ID" value="TAA47765.1"/>
    <property type="molecule type" value="Genomic_DNA"/>
</dbReference>